<dbReference type="AlphaFoldDB" id="A0A420XKM8"/>
<dbReference type="PANTHER" id="PTHR45138:SF9">
    <property type="entry name" value="DIGUANYLATE CYCLASE DGCM-RELATED"/>
    <property type="match status" value="1"/>
</dbReference>
<keyword evidence="3" id="KW-0472">Membrane</keyword>
<dbReference type="InterPro" id="IPR043128">
    <property type="entry name" value="Rev_trsase/Diguanyl_cyclase"/>
</dbReference>
<keyword evidence="7" id="KW-1185">Reference proteome</keyword>
<dbReference type="InterPro" id="IPR050469">
    <property type="entry name" value="Diguanylate_Cyclase"/>
</dbReference>
<accession>A0A420XKM8</accession>
<dbReference type="InterPro" id="IPR029016">
    <property type="entry name" value="GAF-like_dom_sf"/>
</dbReference>
<organism evidence="6 7">
    <name type="scientific">Motilibacter peucedani</name>
    <dbReference type="NCBI Taxonomy" id="598650"/>
    <lineage>
        <taxon>Bacteria</taxon>
        <taxon>Bacillati</taxon>
        <taxon>Actinomycetota</taxon>
        <taxon>Actinomycetes</taxon>
        <taxon>Motilibacterales</taxon>
        <taxon>Motilibacteraceae</taxon>
        <taxon>Motilibacter</taxon>
    </lineage>
</organism>
<gene>
    <name evidence="6" type="ORF">CLV35_3711</name>
</gene>
<proteinExistence type="predicted"/>
<keyword evidence="2 3" id="KW-1133">Transmembrane helix</keyword>
<dbReference type="PROSITE" id="PS50887">
    <property type="entry name" value="GGDEF"/>
    <property type="match status" value="1"/>
</dbReference>
<dbReference type="Gene3D" id="3.30.450.40">
    <property type="match status" value="1"/>
</dbReference>
<dbReference type="Pfam" id="PF13185">
    <property type="entry name" value="GAF_2"/>
    <property type="match status" value="1"/>
</dbReference>
<dbReference type="GO" id="GO:1902201">
    <property type="term" value="P:negative regulation of bacterial-type flagellum-dependent cell motility"/>
    <property type="evidence" value="ECO:0007669"/>
    <property type="project" value="TreeGrafter"/>
</dbReference>
<dbReference type="Proteomes" id="UP000281955">
    <property type="component" value="Unassembled WGS sequence"/>
</dbReference>
<dbReference type="GO" id="GO:0007165">
    <property type="term" value="P:signal transduction"/>
    <property type="evidence" value="ECO:0007669"/>
    <property type="project" value="InterPro"/>
</dbReference>
<dbReference type="EMBL" id="RBWV01000016">
    <property type="protein sequence ID" value="RKS68583.1"/>
    <property type="molecule type" value="Genomic_DNA"/>
</dbReference>
<dbReference type="CDD" id="cd06225">
    <property type="entry name" value="HAMP"/>
    <property type="match status" value="1"/>
</dbReference>
<dbReference type="InterPro" id="IPR000160">
    <property type="entry name" value="GGDEF_dom"/>
</dbReference>
<dbReference type="Pfam" id="PF00990">
    <property type="entry name" value="GGDEF"/>
    <property type="match status" value="1"/>
</dbReference>
<dbReference type="SMART" id="SM00304">
    <property type="entry name" value="HAMP"/>
    <property type="match status" value="1"/>
</dbReference>
<sequence>MGLRYRLWLVLSAVVLVPLVVAGVVIVRTVSAERDARVAATGDVTARAVGSSLQLECQRLGALSAQLAAEAQLRPAGRGVDAAVARARTGEVSYAAVVTAAGEVHDGGVRRPADPRTVRSCEVHLDAPLLVGVTPVDEVGRAVVVASVDGAWLQQALRDVDSTATVTVLADGRPVASSLGAGAPRRVDGEVVTSRAVEPGSRLVVAVAQPAPGERGLVLATLLALLVAGALVAALVRLAITLLVKPLLDLTEASERVVAGDLDATLPTASDDEVGRLGRSLSLMTAEMRQYLGQLQRSRDELRDNLERLGDALGSTHDLDGLVQVVLESAVAAVEAKAGVAYVAESAGALTLVAAQGIEDLDAPVARRLLPGHGVLGRVASGGAPVRGRLGTSPGEITPGPDDPAGCEVLAVPLRGGGRVTGVLVLLDHLDGSGFGPAEEEEIRGLASQAGIAVDNVLLHRETERLAITDPLTGLWNFRYLSMSLAREIERATRFDRSLAVLMLDIDRFKAINDTHGHATGDAVLREFAARVGEKTRDVDVLARYGGEEFVLVLPETLLDGAVQLGERVREAIRELPFPGPEGGPGIPVTVSIGIAAFPEHGGSPATLLRSADAALYAAKRAGRDRVVVGAGSVAGWDPS</sequence>
<dbReference type="PROSITE" id="PS50885">
    <property type="entry name" value="HAMP"/>
    <property type="match status" value="1"/>
</dbReference>
<dbReference type="SUPFAM" id="SSF55781">
    <property type="entry name" value="GAF domain-like"/>
    <property type="match status" value="1"/>
</dbReference>
<reference evidence="6 7" key="1">
    <citation type="submission" date="2018-10" db="EMBL/GenBank/DDBJ databases">
        <title>Genomic Encyclopedia of Archaeal and Bacterial Type Strains, Phase II (KMG-II): from individual species to whole genera.</title>
        <authorList>
            <person name="Goeker M."/>
        </authorList>
    </citation>
    <scope>NUCLEOTIDE SEQUENCE [LARGE SCALE GENOMIC DNA]</scope>
    <source>
        <strain evidence="6 7">RP-AC37</strain>
    </source>
</reference>
<name>A0A420XKM8_9ACTN</name>
<dbReference type="OrthoDB" id="23692at2"/>
<dbReference type="SUPFAM" id="SSF55073">
    <property type="entry name" value="Nucleotide cyclase"/>
    <property type="match status" value="1"/>
</dbReference>
<dbReference type="InterPro" id="IPR003660">
    <property type="entry name" value="HAMP_dom"/>
</dbReference>
<evidence type="ECO:0000256" key="1">
    <source>
        <dbReference type="ARBA" id="ARBA00022692"/>
    </source>
</evidence>
<dbReference type="SMART" id="SM00065">
    <property type="entry name" value="GAF"/>
    <property type="match status" value="1"/>
</dbReference>
<feature type="transmembrane region" description="Helical" evidence="3">
    <location>
        <begin position="217"/>
        <end position="240"/>
    </location>
</feature>
<dbReference type="Gene3D" id="3.30.70.270">
    <property type="match status" value="1"/>
</dbReference>
<protein>
    <submittedName>
        <fullName evidence="6">Diguanylate cyclase (GGDEF)-like protein</fullName>
    </submittedName>
</protein>
<dbReference type="RefSeq" id="WP_121194948.1">
    <property type="nucleotide sequence ID" value="NZ_RBWV01000016.1"/>
</dbReference>
<feature type="domain" description="HAMP" evidence="4">
    <location>
        <begin position="241"/>
        <end position="293"/>
    </location>
</feature>
<dbReference type="GO" id="GO:0052621">
    <property type="term" value="F:diguanylate cyclase activity"/>
    <property type="evidence" value="ECO:0007669"/>
    <property type="project" value="TreeGrafter"/>
</dbReference>
<feature type="domain" description="GGDEF" evidence="5">
    <location>
        <begin position="497"/>
        <end position="632"/>
    </location>
</feature>
<dbReference type="NCBIfam" id="TIGR00254">
    <property type="entry name" value="GGDEF"/>
    <property type="match status" value="1"/>
</dbReference>
<evidence type="ECO:0000313" key="6">
    <source>
        <dbReference type="EMBL" id="RKS68583.1"/>
    </source>
</evidence>
<dbReference type="InterPro" id="IPR029787">
    <property type="entry name" value="Nucleotide_cyclase"/>
</dbReference>
<dbReference type="Gene3D" id="6.10.340.10">
    <property type="match status" value="1"/>
</dbReference>
<comment type="caution">
    <text evidence="6">The sequence shown here is derived from an EMBL/GenBank/DDBJ whole genome shotgun (WGS) entry which is preliminary data.</text>
</comment>
<dbReference type="InterPro" id="IPR003018">
    <property type="entry name" value="GAF"/>
</dbReference>
<dbReference type="FunFam" id="3.30.70.270:FF:000001">
    <property type="entry name" value="Diguanylate cyclase domain protein"/>
    <property type="match status" value="1"/>
</dbReference>
<dbReference type="GO" id="GO:0043709">
    <property type="term" value="P:cell adhesion involved in single-species biofilm formation"/>
    <property type="evidence" value="ECO:0007669"/>
    <property type="project" value="TreeGrafter"/>
</dbReference>
<dbReference type="SMART" id="SM00267">
    <property type="entry name" value="GGDEF"/>
    <property type="match status" value="1"/>
</dbReference>
<dbReference type="Pfam" id="PF00672">
    <property type="entry name" value="HAMP"/>
    <property type="match status" value="1"/>
</dbReference>
<dbReference type="InParanoid" id="A0A420XKM8"/>
<dbReference type="PANTHER" id="PTHR45138">
    <property type="entry name" value="REGULATORY COMPONENTS OF SENSORY TRANSDUCTION SYSTEM"/>
    <property type="match status" value="1"/>
</dbReference>
<evidence type="ECO:0000259" key="4">
    <source>
        <dbReference type="PROSITE" id="PS50885"/>
    </source>
</evidence>
<evidence type="ECO:0000259" key="5">
    <source>
        <dbReference type="PROSITE" id="PS50887"/>
    </source>
</evidence>
<dbReference type="CDD" id="cd01949">
    <property type="entry name" value="GGDEF"/>
    <property type="match status" value="1"/>
</dbReference>
<dbReference type="GO" id="GO:0005886">
    <property type="term" value="C:plasma membrane"/>
    <property type="evidence" value="ECO:0007669"/>
    <property type="project" value="TreeGrafter"/>
</dbReference>
<evidence type="ECO:0000256" key="2">
    <source>
        <dbReference type="ARBA" id="ARBA00022989"/>
    </source>
</evidence>
<evidence type="ECO:0000313" key="7">
    <source>
        <dbReference type="Proteomes" id="UP000281955"/>
    </source>
</evidence>
<evidence type="ECO:0000256" key="3">
    <source>
        <dbReference type="SAM" id="Phobius"/>
    </source>
</evidence>
<keyword evidence="1 3" id="KW-0812">Transmembrane</keyword>
<dbReference type="SUPFAM" id="SSF158472">
    <property type="entry name" value="HAMP domain-like"/>
    <property type="match status" value="1"/>
</dbReference>